<dbReference type="Gene3D" id="3.10.100.10">
    <property type="entry name" value="Mannose-Binding Protein A, subunit A"/>
    <property type="match status" value="2"/>
</dbReference>
<dbReference type="SUPFAM" id="SSF49899">
    <property type="entry name" value="Concanavalin A-like lectins/glucanases"/>
    <property type="match status" value="1"/>
</dbReference>
<feature type="non-terminal residue" evidence="1">
    <location>
        <position position="1"/>
    </location>
</feature>
<dbReference type="SUPFAM" id="SSF56436">
    <property type="entry name" value="C-type lectin-like"/>
    <property type="match status" value="2"/>
</dbReference>
<accession>A0A7D9EQK5</accession>
<dbReference type="InterPro" id="IPR000922">
    <property type="entry name" value="Lectin_gal-bd_dom"/>
</dbReference>
<dbReference type="CDD" id="cd00037">
    <property type="entry name" value="CLECT"/>
    <property type="match status" value="2"/>
</dbReference>
<dbReference type="GO" id="GO:0030246">
    <property type="term" value="F:carbohydrate binding"/>
    <property type="evidence" value="ECO:0007669"/>
    <property type="project" value="InterPro"/>
</dbReference>
<reference evidence="1" key="1">
    <citation type="submission" date="2020-04" db="EMBL/GenBank/DDBJ databases">
        <authorList>
            <person name="Alioto T."/>
            <person name="Alioto T."/>
            <person name="Gomez Garrido J."/>
        </authorList>
    </citation>
    <scope>NUCLEOTIDE SEQUENCE</scope>
    <source>
        <strain evidence="1">A484AB</strain>
    </source>
</reference>
<dbReference type="Gene3D" id="2.60.120.200">
    <property type="match status" value="1"/>
</dbReference>
<dbReference type="EMBL" id="CACRXK020008529">
    <property type="protein sequence ID" value="CAB4014987.1"/>
    <property type="molecule type" value="Genomic_DNA"/>
</dbReference>
<dbReference type="AlphaFoldDB" id="A0A7D9EQK5"/>
<keyword evidence="2" id="KW-1185">Reference proteome</keyword>
<dbReference type="InterPro" id="IPR050111">
    <property type="entry name" value="C-type_lectin/snaclec_domain"/>
</dbReference>
<proteinExistence type="predicted"/>
<sequence length="700" mass="78725">SNGCVYWWKYQSIWRATANCNERRPFICMRKDPTAPTYDAANKLKFGLVGNGVTGVWMSSATHYWPLSNVDNGSIAGTIDGRAFGNIKVITGVKDKPDSALQFSESGMYIDVPFYAQDCLTFPDTCPSKHLTLSFMASFDATAANWQNVAILDSLGGNKENSTGISVTINQQKLVFVVSYVDRLWTVSIPIEGDGVWRHYVMTCSPIAIEVLVNGKSAISRAYVPNLRKTIHSKNLKRNFHIGLQTASKVSSGALNLTMLAFWEGILPEKDIQAIYKTEFGWCPNGWIAFGMSCYEFTTGGSSWNDARSRCQSLGGDLATISTPVEQALITGQIKTTSWIGLVGTQRRYSRFISRRPYIRRLYQRRRFHTITPTTAIKFNFVWQNHSPARYTNWRALTTYSYRGARICVCALGSSGSWAKYPCTSNPSSICEKEKDETRAAVNTTIVDVPKFTRVCQYSHTLLSCPSGSVIKIQRGFWGRKQRDLCRFVSIIDCGLDTEPAITDKLRKQCDGSSICKVEASNDPKHLGNPCLGVYKYLEVNYTCGLKGTVKDPCPPGWIRSKHDSVACYRLIPSKKSWSDSEKTCKGYGAKLISIRDKSEQVFATSLMERAWNTDVWIGLSDENTSNTFKWSDGIPVSWTNWAVGNPRGAWTGDHQCVYMNLERTTKELMYWRGGECSEKKLFICKKIISKFYSGYEFYK</sequence>
<dbReference type="InterPro" id="IPR016186">
    <property type="entry name" value="C-type_lectin-like/link_sf"/>
</dbReference>
<dbReference type="Gene3D" id="2.60.120.740">
    <property type="match status" value="1"/>
</dbReference>
<dbReference type="InterPro" id="IPR001304">
    <property type="entry name" value="C-type_lectin-like"/>
</dbReference>
<dbReference type="Proteomes" id="UP001152795">
    <property type="component" value="Unassembled WGS sequence"/>
</dbReference>
<dbReference type="Pfam" id="PF02140">
    <property type="entry name" value="SUEL_Lectin"/>
    <property type="match status" value="1"/>
</dbReference>
<dbReference type="InterPro" id="IPR016187">
    <property type="entry name" value="CTDL_fold"/>
</dbReference>
<organism evidence="1 2">
    <name type="scientific">Paramuricea clavata</name>
    <name type="common">Red gorgonian</name>
    <name type="synonym">Violescent sea-whip</name>
    <dbReference type="NCBI Taxonomy" id="317549"/>
    <lineage>
        <taxon>Eukaryota</taxon>
        <taxon>Metazoa</taxon>
        <taxon>Cnidaria</taxon>
        <taxon>Anthozoa</taxon>
        <taxon>Octocorallia</taxon>
        <taxon>Malacalcyonacea</taxon>
        <taxon>Plexauridae</taxon>
        <taxon>Paramuricea</taxon>
    </lineage>
</organism>
<protein>
    <submittedName>
        <fullName evidence="1">Macrophage mannose receptor 1-like</fullName>
    </submittedName>
</protein>
<dbReference type="Pfam" id="PF00059">
    <property type="entry name" value="Lectin_C"/>
    <property type="match status" value="2"/>
</dbReference>
<dbReference type="PANTHER" id="PTHR22803">
    <property type="entry name" value="MANNOSE, PHOSPHOLIPASE, LECTIN RECEPTOR RELATED"/>
    <property type="match status" value="1"/>
</dbReference>
<evidence type="ECO:0000313" key="2">
    <source>
        <dbReference type="Proteomes" id="UP001152795"/>
    </source>
</evidence>
<name>A0A7D9EQK5_PARCT</name>
<dbReference type="InterPro" id="IPR043159">
    <property type="entry name" value="Lectin_gal-bd_sf"/>
</dbReference>
<dbReference type="InterPro" id="IPR013320">
    <property type="entry name" value="ConA-like_dom_sf"/>
</dbReference>
<dbReference type="PROSITE" id="PS50041">
    <property type="entry name" value="C_TYPE_LECTIN_2"/>
    <property type="match status" value="2"/>
</dbReference>
<dbReference type="SMART" id="SM00034">
    <property type="entry name" value="CLECT"/>
    <property type="match status" value="2"/>
</dbReference>
<comment type="caution">
    <text evidence="1">The sequence shown here is derived from an EMBL/GenBank/DDBJ whole genome shotgun (WGS) entry which is preliminary data.</text>
</comment>
<keyword evidence="1" id="KW-0675">Receptor</keyword>
<evidence type="ECO:0000313" key="1">
    <source>
        <dbReference type="EMBL" id="CAB4014987.1"/>
    </source>
</evidence>
<gene>
    <name evidence="1" type="ORF">PACLA_8A061984</name>
</gene>
<dbReference type="OrthoDB" id="1100386at2759"/>
<dbReference type="PROSITE" id="PS50228">
    <property type="entry name" value="SUEL_LECTIN"/>
    <property type="match status" value="1"/>
</dbReference>